<dbReference type="AlphaFoldDB" id="A0A7L7LCV2"/>
<dbReference type="CDD" id="cd16917">
    <property type="entry name" value="HATPase_UhpB-NarQ-NarX-like"/>
    <property type="match status" value="1"/>
</dbReference>
<dbReference type="Pfam" id="PF02518">
    <property type="entry name" value="HATPase_c"/>
    <property type="match status" value="1"/>
</dbReference>
<dbReference type="RefSeq" id="WP_182413112.1">
    <property type="nucleotide sequence ID" value="NZ_CP055153.1"/>
</dbReference>
<evidence type="ECO:0000259" key="3">
    <source>
        <dbReference type="PROSITE" id="PS50109"/>
    </source>
</evidence>
<feature type="domain" description="Histidine kinase" evidence="3">
    <location>
        <begin position="746"/>
        <end position="938"/>
    </location>
</feature>
<feature type="transmembrane region" description="Helical" evidence="2">
    <location>
        <begin position="707"/>
        <end position="726"/>
    </location>
</feature>
<dbReference type="Gene3D" id="2.60.40.10">
    <property type="entry name" value="Immunoglobulins"/>
    <property type="match status" value="1"/>
</dbReference>
<dbReference type="SUPFAM" id="SSF55874">
    <property type="entry name" value="ATPase domain of HSP90 chaperone/DNA topoisomerase II/histidine kinase"/>
    <property type="match status" value="1"/>
</dbReference>
<keyword evidence="2" id="KW-0812">Transmembrane</keyword>
<dbReference type="Gene3D" id="2.130.10.10">
    <property type="entry name" value="YVTN repeat-like/Quinoprotein amine dehydrogenase"/>
    <property type="match status" value="3"/>
</dbReference>
<dbReference type="GO" id="GO:0016020">
    <property type="term" value="C:membrane"/>
    <property type="evidence" value="ECO:0007669"/>
    <property type="project" value="InterPro"/>
</dbReference>
<reference evidence="4 5" key="2">
    <citation type="submission" date="2020-08" db="EMBL/GenBank/DDBJ databases">
        <title>Adhaeribacter dokdonensis sp. nov., isolated from the rhizosphere of Elymus tsukushiensis, a plant native to the Dokdo Islands, Republic of Korea.</title>
        <authorList>
            <person name="Ghim S.Y."/>
        </authorList>
    </citation>
    <scope>NUCLEOTIDE SEQUENCE [LARGE SCALE GENOMIC DNA]</scope>
    <source>
        <strain evidence="4 5">KUDC8001</strain>
    </source>
</reference>
<dbReference type="PANTHER" id="PTHR43547:SF2">
    <property type="entry name" value="HYBRID SIGNAL TRANSDUCTION HISTIDINE KINASE C"/>
    <property type="match status" value="1"/>
</dbReference>
<keyword evidence="2" id="KW-0472">Membrane</keyword>
<dbReference type="PROSITE" id="PS50109">
    <property type="entry name" value="HIS_KIN"/>
    <property type="match status" value="1"/>
</dbReference>
<dbReference type="GO" id="GO:0000155">
    <property type="term" value="F:phosphorelay sensor kinase activity"/>
    <property type="evidence" value="ECO:0007669"/>
    <property type="project" value="InterPro"/>
</dbReference>
<protein>
    <recommendedName>
        <fullName evidence="3">Histidine kinase domain-containing protein</fullName>
    </recommendedName>
</protein>
<dbReference type="InterPro" id="IPR013783">
    <property type="entry name" value="Ig-like_fold"/>
</dbReference>
<organism evidence="4 5">
    <name type="scientific">Adhaeribacter radiodurans</name>
    <dbReference type="NCBI Taxonomy" id="2745197"/>
    <lineage>
        <taxon>Bacteria</taxon>
        <taxon>Pseudomonadati</taxon>
        <taxon>Bacteroidota</taxon>
        <taxon>Cytophagia</taxon>
        <taxon>Cytophagales</taxon>
        <taxon>Hymenobacteraceae</taxon>
        <taxon>Adhaeribacter</taxon>
    </lineage>
</organism>
<dbReference type="InterPro" id="IPR011110">
    <property type="entry name" value="Reg_prop"/>
</dbReference>
<keyword evidence="5" id="KW-1185">Reference proteome</keyword>
<dbReference type="SUPFAM" id="SSF63829">
    <property type="entry name" value="Calcium-dependent phosphotriesterase"/>
    <property type="match status" value="2"/>
</dbReference>
<evidence type="ECO:0000313" key="5">
    <source>
        <dbReference type="Proteomes" id="UP000514509"/>
    </source>
</evidence>
<dbReference type="EMBL" id="CP055153">
    <property type="protein sequence ID" value="QMU30668.1"/>
    <property type="molecule type" value="Genomic_DNA"/>
</dbReference>
<keyword evidence="2" id="KW-1133">Transmembrane helix</keyword>
<evidence type="ECO:0000256" key="2">
    <source>
        <dbReference type="SAM" id="Phobius"/>
    </source>
</evidence>
<name>A0A7L7LCV2_9BACT</name>
<reference evidence="4 5" key="1">
    <citation type="submission" date="2020-06" db="EMBL/GenBank/DDBJ databases">
        <authorList>
            <person name="Hwang Y.J."/>
        </authorList>
    </citation>
    <scope>NUCLEOTIDE SEQUENCE [LARGE SCALE GENOMIC DNA]</scope>
    <source>
        <strain evidence="4 5">KUDC8001</strain>
    </source>
</reference>
<dbReference type="GO" id="GO:0046983">
    <property type="term" value="F:protein dimerization activity"/>
    <property type="evidence" value="ECO:0007669"/>
    <property type="project" value="InterPro"/>
</dbReference>
<dbReference type="InterPro" id="IPR003594">
    <property type="entry name" value="HATPase_dom"/>
</dbReference>
<accession>A0A7L7LCV2</accession>
<dbReference type="Gene3D" id="3.30.565.10">
    <property type="entry name" value="Histidine kinase-like ATPase, C-terminal domain"/>
    <property type="match status" value="1"/>
</dbReference>
<dbReference type="Pfam" id="PF07495">
    <property type="entry name" value="Y_Y_Y"/>
    <property type="match status" value="1"/>
</dbReference>
<proteinExistence type="predicted"/>
<evidence type="ECO:0000313" key="4">
    <source>
        <dbReference type="EMBL" id="QMU30668.1"/>
    </source>
</evidence>
<dbReference type="Pfam" id="PF07730">
    <property type="entry name" value="HisKA_3"/>
    <property type="match status" value="1"/>
</dbReference>
<dbReference type="InterPro" id="IPR011123">
    <property type="entry name" value="Y_Y_Y"/>
</dbReference>
<dbReference type="PANTHER" id="PTHR43547">
    <property type="entry name" value="TWO-COMPONENT HISTIDINE KINASE"/>
    <property type="match status" value="1"/>
</dbReference>
<sequence>MQKFKTTFIWTIAVAGILFANFRGVSAQSRSYVYQHLDREDGLASSIVLAILQDREGYMWFGTDNGLQRYDGRKFTHYRHQSHNPNSLGSDIIEALLQDTKGNIWIVSPTSITRFSPGQNTFTRIPVLAQFKTNGLPRQWQLQECNSNLLLSSQDGSARAIFNSAKQAFLPVTATEHNLFCTPAPVNNAVSLPGNEQYNFYKDKQGNTWAGAEQFWVQYAGTATFQRVPPGNLARYSLIYNHIYSITQNKEGTIWLGTDKGIYYFNPEKQRFFTVTTAFDSEKNTPESDAVSGFLETITGEIWVSSVNKGLRVYNQQFKLLRTYQPSPKGFIQQASCVIEDRRHQVWAGGNGMLLQIKNAGISAKPFRFPLLKNQVMVKAALDSSGIIWWGTNTGLLIRHNPTTNQMTPLNLKNQTGGADIGQIKRILLGQDGSLWIATSLNGVFRLNALTGKVMDHYTTATRPHGLLSNETGEMIWLNDSTLVISTNQGLHYLNFKNNNVTYLTTANGLPANAVLNLIKASDKYLFLTTQFSLNRWNLQTKTATGYGIRDGLVNESYAFNTGYQLRDGRLLLGTLQGFYYFHPDSLNNIELPPDVSITGFRIFDRNLPVKESTLRKDGLHLTYNQNFFTIEFAALNYYDDGKISYEYQLQGVDPAWRNAGSNRFASYTNLNGGTYQFKVRARLSDGTLSRQVTSFPLVIAQPFWKTWWFICLILLLLAALGFGIYKLRINRLLALQQVRTRIARDLHDDMGSTLSTITIFSDMAKQQVLTNPAVTQNYLNKISDYSHQMMTTMDDIVWSINPHNDSLQNLTARMREVATELLEAKNIAFSIETDAALNTTRLPLELRYDCFMIFKEALNNIAKYAQCSQVWINLSVTANIFFLKIKDNGQGFDVSTANSGNGLLNMQKRAQNRNGHINIKSGMSQGTTIALAVPLSGINFKPTRV</sequence>
<dbReference type="InterPro" id="IPR005467">
    <property type="entry name" value="His_kinase_dom"/>
</dbReference>
<dbReference type="InterPro" id="IPR015943">
    <property type="entry name" value="WD40/YVTN_repeat-like_dom_sf"/>
</dbReference>
<dbReference type="Pfam" id="PF07494">
    <property type="entry name" value="Reg_prop"/>
    <property type="match status" value="2"/>
</dbReference>
<gene>
    <name evidence="4" type="ORF">HUW48_22750</name>
</gene>
<dbReference type="Proteomes" id="UP000514509">
    <property type="component" value="Chromosome"/>
</dbReference>
<evidence type="ECO:0000256" key="1">
    <source>
        <dbReference type="ARBA" id="ARBA00022553"/>
    </source>
</evidence>
<dbReference type="InterPro" id="IPR011712">
    <property type="entry name" value="Sig_transdc_His_kin_sub3_dim/P"/>
</dbReference>
<dbReference type="KEGG" id="add:HUW48_22750"/>
<keyword evidence="1" id="KW-0597">Phosphoprotein</keyword>
<dbReference type="InterPro" id="IPR036890">
    <property type="entry name" value="HATPase_C_sf"/>
</dbReference>
<dbReference type="Gene3D" id="1.20.5.1930">
    <property type="match status" value="1"/>
</dbReference>